<dbReference type="PANTHER" id="PTHR12978:SF0">
    <property type="entry name" value="M7GPPPX DIPHOSPHATASE"/>
    <property type="match status" value="1"/>
</dbReference>
<comment type="catalytic activity">
    <reaction evidence="10">
        <text>a 5'-end (N(7)-methyl 5'-triphosphoguanosine)-ribonucleoside in mRNA + H2O = N(7)-methyl-GMP + a 5'-end diphospho-ribonucleoside in mRNA + 2 H(+)</text>
        <dbReference type="Rhea" id="RHEA:65388"/>
        <dbReference type="Rhea" id="RHEA-COMP:17165"/>
        <dbReference type="Rhea" id="RHEA-COMP:17167"/>
        <dbReference type="ChEBI" id="CHEBI:15377"/>
        <dbReference type="ChEBI" id="CHEBI:15378"/>
        <dbReference type="ChEBI" id="CHEBI:58285"/>
        <dbReference type="ChEBI" id="CHEBI:156461"/>
        <dbReference type="ChEBI" id="CHEBI:167616"/>
        <dbReference type="EC" id="3.6.1.59"/>
    </reaction>
</comment>
<evidence type="ECO:0000313" key="12">
    <source>
        <dbReference type="Proteomes" id="UP001159641"/>
    </source>
</evidence>
<dbReference type="AlphaFoldDB" id="A0AB34G8X4"/>
<gene>
    <name evidence="11" type="ORF">J1605_015766</name>
</gene>
<reference evidence="11 12" key="1">
    <citation type="submission" date="2022-11" db="EMBL/GenBank/DDBJ databases">
        <title>Whole genome sequence of Eschrichtius robustus ER-17-0199.</title>
        <authorList>
            <person name="Bruniche-Olsen A."/>
            <person name="Black A.N."/>
            <person name="Fields C.J."/>
            <person name="Walden K."/>
            <person name="Dewoody J.A."/>
        </authorList>
    </citation>
    <scope>NUCLEOTIDE SEQUENCE [LARGE SCALE GENOMIC DNA]</scope>
    <source>
        <strain evidence="11">ER-17-0199</strain>
        <tissue evidence="11">Blubber</tissue>
    </source>
</reference>
<sequence length="135" mass="14468">MWPGLCCVTADVKTTVVYPATEKHLQKYLHRDLRLVRETGDDYRNVTLPHLESQSLSVQWHLALALLAGSRGCGPGGAWGRMCVALALADTAAPAFLVVGRGALRWPGRVGALASHLPLGQLEVLRDCGAEEAAV</sequence>
<proteinExistence type="predicted"/>
<evidence type="ECO:0000313" key="11">
    <source>
        <dbReference type="EMBL" id="KAJ8776204.1"/>
    </source>
</evidence>
<evidence type="ECO:0000256" key="2">
    <source>
        <dbReference type="ARBA" id="ARBA00012520"/>
    </source>
</evidence>
<dbReference type="InterPro" id="IPR011145">
    <property type="entry name" value="Scavenger_mRNA_decap_enz_N"/>
</dbReference>
<keyword evidence="12" id="KW-1185">Reference proteome</keyword>
<accession>A0AB34G8X4</accession>
<dbReference type="Proteomes" id="UP001159641">
    <property type="component" value="Unassembled WGS sequence"/>
</dbReference>
<evidence type="ECO:0000256" key="8">
    <source>
        <dbReference type="ARBA" id="ARBA00030830"/>
    </source>
</evidence>
<dbReference type="EC" id="3.6.1.59" evidence="2"/>
<evidence type="ECO:0000256" key="9">
    <source>
        <dbReference type="ARBA" id="ARBA00032946"/>
    </source>
</evidence>
<dbReference type="GO" id="GO:0000932">
    <property type="term" value="C:P-body"/>
    <property type="evidence" value="ECO:0007669"/>
    <property type="project" value="TreeGrafter"/>
</dbReference>
<protein>
    <recommendedName>
        <fullName evidence="3">m7GpppX diphosphatase</fullName>
        <ecNumber evidence="2">3.6.1.59</ecNumber>
    </recommendedName>
    <alternativeName>
        <fullName evidence="9">DCS-1</fullName>
    </alternativeName>
    <alternativeName>
        <fullName evidence="6">Decapping scavenger enzyme</fullName>
    </alternativeName>
    <alternativeName>
        <fullName evidence="7">Hint-related 7meGMP-directed hydrolase</fullName>
    </alternativeName>
    <alternativeName>
        <fullName evidence="5">Histidine triad nucleotide-binding protein 5</fullName>
    </alternativeName>
    <alternativeName>
        <fullName evidence="8">Histidine triad protein member 5</fullName>
    </alternativeName>
    <alternativeName>
        <fullName evidence="4">Scavenger mRNA-decapping enzyme DcpS</fullName>
    </alternativeName>
</protein>
<dbReference type="GO" id="GO:0000290">
    <property type="term" value="P:deadenylation-dependent decapping of nuclear-transcribed mRNA"/>
    <property type="evidence" value="ECO:0007669"/>
    <property type="project" value="InterPro"/>
</dbReference>
<evidence type="ECO:0000256" key="7">
    <source>
        <dbReference type="ARBA" id="ARBA00030789"/>
    </source>
</evidence>
<dbReference type="SUPFAM" id="SSF102860">
    <property type="entry name" value="mRNA decapping enzyme DcpS N-terminal domain"/>
    <property type="match status" value="1"/>
</dbReference>
<dbReference type="Gene3D" id="3.30.2240.10">
    <property type="entry name" value="mRNA decapping enzyme DcpS N-terminal domain"/>
    <property type="match status" value="1"/>
</dbReference>
<organism evidence="11 12">
    <name type="scientific">Eschrichtius robustus</name>
    <name type="common">California gray whale</name>
    <name type="synonym">Eschrichtius gibbosus</name>
    <dbReference type="NCBI Taxonomy" id="9764"/>
    <lineage>
        <taxon>Eukaryota</taxon>
        <taxon>Metazoa</taxon>
        <taxon>Chordata</taxon>
        <taxon>Craniata</taxon>
        <taxon>Vertebrata</taxon>
        <taxon>Euteleostomi</taxon>
        <taxon>Mammalia</taxon>
        <taxon>Eutheria</taxon>
        <taxon>Laurasiatheria</taxon>
        <taxon>Artiodactyla</taxon>
        <taxon>Whippomorpha</taxon>
        <taxon>Cetacea</taxon>
        <taxon>Mysticeti</taxon>
        <taxon>Eschrichtiidae</taxon>
        <taxon>Eschrichtius</taxon>
    </lineage>
</organism>
<dbReference type="PANTHER" id="PTHR12978">
    <property type="entry name" value="HISTIDINE TRIAD HIT PROTEIN MEMBER"/>
    <property type="match status" value="1"/>
</dbReference>
<dbReference type="InterPro" id="IPR008594">
    <property type="entry name" value="DcpS/DCS2"/>
</dbReference>
<comment type="subunit">
    <text evidence="1">Homodimer. Associates with components of the exosome multienzyme ribonuclease complex, such as EXOSC3 and EXOSC4. Interacts with NDOR1.</text>
</comment>
<evidence type="ECO:0000256" key="3">
    <source>
        <dbReference type="ARBA" id="ARBA00015636"/>
    </source>
</evidence>
<comment type="caution">
    <text evidence="11">The sequence shown here is derived from an EMBL/GenBank/DDBJ whole genome shotgun (WGS) entry which is preliminary data.</text>
</comment>
<evidence type="ECO:0000256" key="10">
    <source>
        <dbReference type="ARBA" id="ARBA00048222"/>
    </source>
</evidence>
<dbReference type="EMBL" id="JAIQCJ010002444">
    <property type="protein sequence ID" value="KAJ8776204.1"/>
    <property type="molecule type" value="Genomic_DNA"/>
</dbReference>
<evidence type="ECO:0000256" key="5">
    <source>
        <dbReference type="ARBA" id="ARBA00030042"/>
    </source>
</evidence>
<evidence type="ECO:0000256" key="1">
    <source>
        <dbReference type="ARBA" id="ARBA00011140"/>
    </source>
</evidence>
<name>A0AB34G8X4_ESCRO</name>
<dbReference type="GO" id="GO:0000340">
    <property type="term" value="F:RNA 7-methylguanosine cap binding"/>
    <property type="evidence" value="ECO:0007669"/>
    <property type="project" value="TreeGrafter"/>
</dbReference>
<dbReference type="GO" id="GO:0140932">
    <property type="term" value="F:5'-(N(7)-methyl 5'-triphosphoguanosine)-[mRNA] diphosphatase activity"/>
    <property type="evidence" value="ECO:0007669"/>
    <property type="project" value="UniProtKB-EC"/>
</dbReference>
<dbReference type="GO" id="GO:0005634">
    <property type="term" value="C:nucleus"/>
    <property type="evidence" value="ECO:0007669"/>
    <property type="project" value="TreeGrafter"/>
</dbReference>
<evidence type="ECO:0000256" key="6">
    <source>
        <dbReference type="ARBA" id="ARBA00030609"/>
    </source>
</evidence>
<evidence type="ECO:0000256" key="4">
    <source>
        <dbReference type="ARBA" id="ARBA00029885"/>
    </source>
</evidence>